<evidence type="ECO:0000313" key="2">
    <source>
        <dbReference type="Proteomes" id="UP001241377"/>
    </source>
</evidence>
<protein>
    <submittedName>
        <fullName evidence="1">Uncharacterized protein</fullName>
    </submittedName>
</protein>
<sequence length="280" mass="30619">MTYDKVANAATPFALSGQANDNSQILPRCEINCDMGEGFGPWKMGPDAELMPLIDTANIACGGHAGDPRIMRETIQLAKKHGVRVGAHPGLPDKVGFGRRQWALSPQDVYDLVLYQVGALKAFLDAEGMPLLYIKPHGELFFYVERDEEIMHAVLDAAKVFGVPVMAGKSVRYEQVAKKEGVQFIQEFYPDLNYNSEGKLVKIFAGPKSARTPETIMNAVLQAGFADQTVDTEDKPMNLNFGGAPFTVCLHLDMPTALENARKTRAAIDEINAARGYAAK</sequence>
<evidence type="ECO:0000313" key="1">
    <source>
        <dbReference type="EMBL" id="KAJ9105646.1"/>
    </source>
</evidence>
<gene>
    <name evidence="1" type="ORF">QFC19_003418</name>
</gene>
<keyword evidence="2" id="KW-1185">Reference proteome</keyword>
<name>A0ACC2W3K3_9TREE</name>
<organism evidence="1 2">
    <name type="scientific">Naganishia cerealis</name>
    <dbReference type="NCBI Taxonomy" id="610337"/>
    <lineage>
        <taxon>Eukaryota</taxon>
        <taxon>Fungi</taxon>
        <taxon>Dikarya</taxon>
        <taxon>Basidiomycota</taxon>
        <taxon>Agaricomycotina</taxon>
        <taxon>Tremellomycetes</taxon>
        <taxon>Filobasidiales</taxon>
        <taxon>Filobasidiaceae</taxon>
        <taxon>Naganishia</taxon>
    </lineage>
</organism>
<proteinExistence type="predicted"/>
<dbReference type="Proteomes" id="UP001241377">
    <property type="component" value="Unassembled WGS sequence"/>
</dbReference>
<dbReference type="EMBL" id="JASBWR010000033">
    <property type="protein sequence ID" value="KAJ9105646.1"/>
    <property type="molecule type" value="Genomic_DNA"/>
</dbReference>
<reference evidence="1" key="1">
    <citation type="submission" date="2023-04" db="EMBL/GenBank/DDBJ databases">
        <title>Draft Genome sequencing of Naganishia species isolated from polar environments using Oxford Nanopore Technology.</title>
        <authorList>
            <person name="Leo P."/>
            <person name="Venkateswaran K."/>
        </authorList>
    </citation>
    <scope>NUCLEOTIDE SEQUENCE</scope>
    <source>
        <strain evidence="1">MNA-CCFEE 5261</strain>
    </source>
</reference>
<comment type="caution">
    <text evidence="1">The sequence shown here is derived from an EMBL/GenBank/DDBJ whole genome shotgun (WGS) entry which is preliminary data.</text>
</comment>
<accession>A0ACC2W3K3</accession>